<dbReference type="FunFam" id="1.10.10.2830:FF:000001">
    <property type="entry name" value="Chromosome partitioning protein ParB"/>
    <property type="match status" value="1"/>
</dbReference>
<dbReference type="GO" id="GO:0005694">
    <property type="term" value="C:chromosome"/>
    <property type="evidence" value="ECO:0007669"/>
    <property type="project" value="TreeGrafter"/>
</dbReference>
<evidence type="ECO:0000256" key="4">
    <source>
        <dbReference type="SAM" id="MobiDB-lite"/>
    </source>
</evidence>
<evidence type="ECO:0000313" key="6">
    <source>
        <dbReference type="EMBL" id="CAI8031002.1"/>
    </source>
</evidence>
<dbReference type="InterPro" id="IPR036086">
    <property type="entry name" value="ParB/Sulfiredoxin_sf"/>
</dbReference>
<dbReference type="EMBL" id="CASHTH010002512">
    <property type="protein sequence ID" value="CAI8031002.1"/>
    <property type="molecule type" value="Genomic_DNA"/>
</dbReference>
<dbReference type="NCBIfam" id="TIGR00180">
    <property type="entry name" value="parB_part"/>
    <property type="match status" value="1"/>
</dbReference>
<sequence length="227" mass="24461">MGALLSIPIEHLSAPSQSTAPTLRRDEIESLAASIREKGIVQPLVVRPGDDGGAPYQIVAGERRWRAAQRAGLHELPAVVRHLSEAESIEIALVENLQRRDLNPLEEASAYRRLIREFDHRQEDVATALGKSRSHVANTVRLLDLPEKVKALVGDGTLSAGHGRALLAAADPAALSDTVVRLGLTVRQTEALVRRAGRGAPAGRGPRRPTPTSRRCRTTSAARSASR</sequence>
<comment type="caution">
    <text evidence="6">The sequence shown here is derived from an EMBL/GenBank/DDBJ whole genome shotgun (WGS) entry which is preliminary data.</text>
</comment>
<dbReference type="GO" id="GO:0003677">
    <property type="term" value="F:DNA binding"/>
    <property type="evidence" value="ECO:0007669"/>
    <property type="project" value="UniProtKB-KW"/>
</dbReference>
<dbReference type="InterPro" id="IPR050336">
    <property type="entry name" value="Chromosome_partition/occlusion"/>
</dbReference>
<protein>
    <submittedName>
        <fullName evidence="6">Chromosome-partitioning protein ParB</fullName>
    </submittedName>
</protein>
<dbReference type="SUPFAM" id="SSF110849">
    <property type="entry name" value="ParB/Sulfiredoxin"/>
    <property type="match status" value="1"/>
</dbReference>
<name>A0AA35WYA0_GEOBA</name>
<keyword evidence="7" id="KW-1185">Reference proteome</keyword>
<dbReference type="Pfam" id="PF02195">
    <property type="entry name" value="ParB_N"/>
    <property type="match status" value="1"/>
</dbReference>
<feature type="compositionally biased region" description="Low complexity" evidence="4">
    <location>
        <begin position="198"/>
        <end position="227"/>
    </location>
</feature>
<dbReference type="InterPro" id="IPR003115">
    <property type="entry name" value="ParB_N"/>
</dbReference>
<dbReference type="InterPro" id="IPR004437">
    <property type="entry name" value="ParB/RepB/Spo0J"/>
</dbReference>
<evidence type="ECO:0000256" key="3">
    <source>
        <dbReference type="ARBA" id="ARBA00023125"/>
    </source>
</evidence>
<evidence type="ECO:0000259" key="5">
    <source>
        <dbReference type="SMART" id="SM00470"/>
    </source>
</evidence>
<feature type="domain" description="ParB-like N-terminal" evidence="5">
    <location>
        <begin position="5"/>
        <end position="97"/>
    </location>
</feature>
<dbReference type="SUPFAM" id="SSF109709">
    <property type="entry name" value="KorB DNA-binding domain-like"/>
    <property type="match status" value="1"/>
</dbReference>
<evidence type="ECO:0000256" key="1">
    <source>
        <dbReference type="ARBA" id="ARBA00006295"/>
    </source>
</evidence>
<accession>A0AA35WYA0</accession>
<feature type="region of interest" description="Disordered" evidence="4">
    <location>
        <begin position="195"/>
        <end position="227"/>
    </location>
</feature>
<dbReference type="FunFam" id="3.90.1530.30:FF:000001">
    <property type="entry name" value="Chromosome partitioning protein ParB"/>
    <property type="match status" value="1"/>
</dbReference>
<dbReference type="PANTHER" id="PTHR33375:SF1">
    <property type="entry name" value="CHROMOSOME-PARTITIONING PROTEIN PARB-RELATED"/>
    <property type="match status" value="1"/>
</dbReference>
<dbReference type="Gene3D" id="3.90.1530.30">
    <property type="match status" value="1"/>
</dbReference>
<keyword evidence="2" id="KW-0159">Chromosome partition</keyword>
<keyword evidence="3" id="KW-0238">DNA-binding</keyword>
<proteinExistence type="inferred from homology"/>
<dbReference type="InterPro" id="IPR041468">
    <property type="entry name" value="HTH_ParB/Spo0J"/>
</dbReference>
<evidence type="ECO:0000313" key="7">
    <source>
        <dbReference type="Proteomes" id="UP001174909"/>
    </source>
</evidence>
<dbReference type="Proteomes" id="UP001174909">
    <property type="component" value="Unassembled WGS sequence"/>
</dbReference>
<comment type="similarity">
    <text evidence="1">Belongs to the ParB family.</text>
</comment>
<dbReference type="PANTHER" id="PTHR33375">
    <property type="entry name" value="CHROMOSOME-PARTITIONING PROTEIN PARB-RELATED"/>
    <property type="match status" value="1"/>
</dbReference>
<dbReference type="GO" id="GO:0007059">
    <property type="term" value="P:chromosome segregation"/>
    <property type="evidence" value="ECO:0007669"/>
    <property type="project" value="UniProtKB-KW"/>
</dbReference>
<dbReference type="AlphaFoldDB" id="A0AA35WYA0"/>
<evidence type="ECO:0000256" key="2">
    <source>
        <dbReference type="ARBA" id="ARBA00022829"/>
    </source>
</evidence>
<dbReference type="Gene3D" id="1.10.10.2830">
    <property type="match status" value="1"/>
</dbReference>
<reference evidence="6" key="1">
    <citation type="submission" date="2023-03" db="EMBL/GenBank/DDBJ databases">
        <authorList>
            <person name="Steffen K."/>
            <person name="Cardenas P."/>
        </authorList>
    </citation>
    <scope>NUCLEOTIDE SEQUENCE</scope>
</reference>
<organism evidence="6 7">
    <name type="scientific">Geodia barretti</name>
    <name type="common">Barrett's horny sponge</name>
    <dbReference type="NCBI Taxonomy" id="519541"/>
    <lineage>
        <taxon>Eukaryota</taxon>
        <taxon>Metazoa</taxon>
        <taxon>Porifera</taxon>
        <taxon>Demospongiae</taxon>
        <taxon>Heteroscleromorpha</taxon>
        <taxon>Tetractinellida</taxon>
        <taxon>Astrophorina</taxon>
        <taxon>Geodiidae</taxon>
        <taxon>Geodia</taxon>
    </lineage>
</organism>
<dbReference type="GO" id="GO:0045881">
    <property type="term" value="P:positive regulation of sporulation resulting in formation of a cellular spore"/>
    <property type="evidence" value="ECO:0007669"/>
    <property type="project" value="TreeGrafter"/>
</dbReference>
<gene>
    <name evidence="6" type="ORF">GBAR_LOCUS17591</name>
</gene>
<dbReference type="SMART" id="SM00470">
    <property type="entry name" value="ParB"/>
    <property type="match status" value="1"/>
</dbReference>
<dbReference type="Pfam" id="PF17762">
    <property type="entry name" value="HTH_ParB"/>
    <property type="match status" value="1"/>
</dbReference>